<organism evidence="10 11">
    <name type="scientific">Buchnera aphidicola</name>
    <name type="common">Anoecia oenotherae</name>
    <dbReference type="NCBI Taxonomy" id="1241833"/>
    <lineage>
        <taxon>Bacteria</taxon>
        <taxon>Pseudomonadati</taxon>
        <taxon>Pseudomonadota</taxon>
        <taxon>Gammaproteobacteria</taxon>
        <taxon>Enterobacterales</taxon>
        <taxon>Erwiniaceae</taxon>
        <taxon>Buchnera</taxon>
    </lineage>
</organism>
<dbReference type="CDD" id="cd00537">
    <property type="entry name" value="MTHFR"/>
    <property type="match status" value="1"/>
</dbReference>
<evidence type="ECO:0000256" key="7">
    <source>
        <dbReference type="ARBA" id="ARBA00034478"/>
    </source>
</evidence>
<comment type="cofactor">
    <cofactor evidence="1 9">
        <name>FAD</name>
        <dbReference type="ChEBI" id="CHEBI:57692"/>
    </cofactor>
</comment>
<keyword evidence="4 9" id="KW-0285">Flavoprotein</keyword>
<evidence type="ECO:0000256" key="1">
    <source>
        <dbReference type="ARBA" id="ARBA00001974"/>
    </source>
</evidence>
<dbReference type="OrthoDB" id="9812555at2"/>
<dbReference type="GO" id="GO:0071949">
    <property type="term" value="F:FAD binding"/>
    <property type="evidence" value="ECO:0007669"/>
    <property type="project" value="TreeGrafter"/>
</dbReference>
<sequence length="296" mass="34126">MLSSQTNYNLEKQKGNLINSISISFEFFPPKNEESITRLLSDINEFTTLNPSFISITCSPHKKTTNHTYKLIKKIKEQNRIHTVPHVTCINHKKKELKTIAKKYWKNGVKSILALRGDKIKNSNSNTMYAIDLINILKTTGNFNVYVAAYPEVHPEAKNPTFDLLNLKNKFLAGANSAITQFFFNAETYLRFRDKCSKIGIYNDIIPGILPIVDIQQLKRFSSMTNVNIPIKIFKLLDNLTPNSIQFNIISSYITNSIIDVLYREGVRKFHFYTLNKLYLAHSIAYILKMKNFSEK</sequence>
<dbReference type="SUPFAM" id="SSF51730">
    <property type="entry name" value="FAD-linked oxidoreductase"/>
    <property type="match status" value="1"/>
</dbReference>
<dbReference type="Proteomes" id="UP000298677">
    <property type="component" value="Chromosome"/>
</dbReference>
<evidence type="ECO:0000256" key="6">
    <source>
        <dbReference type="ARBA" id="ARBA00023002"/>
    </source>
</evidence>
<dbReference type="Gene3D" id="3.20.20.220">
    <property type="match status" value="1"/>
</dbReference>
<dbReference type="GO" id="GO:0009086">
    <property type="term" value="P:methionine biosynthetic process"/>
    <property type="evidence" value="ECO:0007669"/>
    <property type="project" value="TreeGrafter"/>
</dbReference>
<proteinExistence type="inferred from homology"/>
<keyword evidence="5 9" id="KW-0274">FAD</keyword>
<dbReference type="UniPathway" id="UPA00193"/>
<dbReference type="EMBL" id="CP033012">
    <property type="protein sequence ID" value="QCI19180.1"/>
    <property type="molecule type" value="Genomic_DNA"/>
</dbReference>
<dbReference type="PANTHER" id="PTHR45754">
    <property type="entry name" value="METHYLENETETRAHYDROFOLATE REDUCTASE"/>
    <property type="match status" value="1"/>
</dbReference>
<evidence type="ECO:0000256" key="4">
    <source>
        <dbReference type="ARBA" id="ARBA00022630"/>
    </source>
</evidence>
<dbReference type="GO" id="GO:0106312">
    <property type="term" value="F:methylenetetrahydrofolate reductase (NADH) activity"/>
    <property type="evidence" value="ECO:0007669"/>
    <property type="project" value="UniProtKB-EC"/>
</dbReference>
<comment type="catalytic activity">
    <reaction evidence="8">
        <text>(6S)-5-methyl-5,6,7,8-tetrahydrofolate + NAD(+) = (6R)-5,10-methylene-5,6,7,8-tetrahydrofolate + NADH + H(+)</text>
        <dbReference type="Rhea" id="RHEA:19821"/>
        <dbReference type="ChEBI" id="CHEBI:15378"/>
        <dbReference type="ChEBI" id="CHEBI:15636"/>
        <dbReference type="ChEBI" id="CHEBI:18608"/>
        <dbReference type="ChEBI" id="CHEBI:57540"/>
        <dbReference type="ChEBI" id="CHEBI:57945"/>
        <dbReference type="EC" id="1.5.1.54"/>
    </reaction>
    <physiologicalReaction direction="right-to-left" evidence="8">
        <dbReference type="Rhea" id="RHEA:19823"/>
    </physiologicalReaction>
</comment>
<dbReference type="InterPro" id="IPR029041">
    <property type="entry name" value="FAD-linked_oxidoreductase-like"/>
</dbReference>
<dbReference type="InterPro" id="IPR003171">
    <property type="entry name" value="Mehydrof_redctse-like"/>
</dbReference>
<comment type="pathway">
    <text evidence="2 9">One-carbon metabolism; tetrahydrofolate interconversion.</text>
</comment>
<keyword evidence="11" id="KW-1185">Reference proteome</keyword>
<evidence type="ECO:0000256" key="2">
    <source>
        <dbReference type="ARBA" id="ARBA00004777"/>
    </source>
</evidence>
<comment type="pathway">
    <text evidence="7">Amino-acid biosynthesis; L-methionine biosynthesis via de novo pathway.</text>
</comment>
<evidence type="ECO:0000256" key="5">
    <source>
        <dbReference type="ARBA" id="ARBA00022827"/>
    </source>
</evidence>
<name>A0A4D6XYP9_9GAMM</name>
<dbReference type="RefSeq" id="WP_158341588.1">
    <property type="nucleotide sequence ID" value="NZ_CP033012.1"/>
</dbReference>
<reference evidence="10 11" key="1">
    <citation type="submission" date="2018-10" db="EMBL/GenBank/DDBJ databases">
        <title>Comparative functional genomics of the obligate endosymbiont Buchnera aphidicola.</title>
        <authorList>
            <person name="Chong R.A."/>
        </authorList>
    </citation>
    <scope>NUCLEOTIDE SEQUENCE [LARGE SCALE GENOMIC DNA]</scope>
    <source>
        <strain evidence="10 11">Aoe</strain>
    </source>
</reference>
<evidence type="ECO:0000256" key="9">
    <source>
        <dbReference type="RuleBase" id="RU003862"/>
    </source>
</evidence>
<dbReference type="GO" id="GO:0005829">
    <property type="term" value="C:cytosol"/>
    <property type="evidence" value="ECO:0007669"/>
    <property type="project" value="TreeGrafter"/>
</dbReference>
<dbReference type="AlphaFoldDB" id="A0A4D6XYP9"/>
<evidence type="ECO:0000313" key="10">
    <source>
        <dbReference type="EMBL" id="QCI19180.1"/>
    </source>
</evidence>
<protein>
    <recommendedName>
        <fullName evidence="9">Methylenetetrahydrofolate reductase</fullName>
    </recommendedName>
</protein>
<gene>
    <name evidence="10" type="primary">metF</name>
    <name evidence="10" type="ORF">D9V65_00205</name>
</gene>
<evidence type="ECO:0000256" key="3">
    <source>
        <dbReference type="ARBA" id="ARBA00006743"/>
    </source>
</evidence>
<comment type="similarity">
    <text evidence="3 9">Belongs to the methylenetetrahydrofolate reductase family.</text>
</comment>
<evidence type="ECO:0000313" key="11">
    <source>
        <dbReference type="Proteomes" id="UP000298677"/>
    </source>
</evidence>
<keyword evidence="6 9" id="KW-0560">Oxidoreductase</keyword>
<accession>A0A4D6XYP9</accession>
<dbReference type="Pfam" id="PF02219">
    <property type="entry name" value="MTHFR"/>
    <property type="match status" value="1"/>
</dbReference>
<evidence type="ECO:0000256" key="8">
    <source>
        <dbReference type="ARBA" id="ARBA00048628"/>
    </source>
</evidence>
<dbReference type="PANTHER" id="PTHR45754:SF3">
    <property type="entry name" value="METHYLENETETRAHYDROFOLATE REDUCTASE (NADPH)"/>
    <property type="match status" value="1"/>
</dbReference>
<dbReference type="GO" id="GO:0035999">
    <property type="term" value="P:tetrahydrofolate interconversion"/>
    <property type="evidence" value="ECO:0007669"/>
    <property type="project" value="UniProtKB-UniPathway"/>
</dbReference>